<dbReference type="Proteomes" id="UP001596442">
    <property type="component" value="Unassembled WGS sequence"/>
</dbReference>
<dbReference type="InterPro" id="IPR024534">
    <property type="entry name" value="JetD_C"/>
</dbReference>
<name>A0ABD5SE81_9EURY</name>
<evidence type="ECO:0000313" key="3">
    <source>
        <dbReference type="Proteomes" id="UP001596442"/>
    </source>
</evidence>
<proteinExistence type="predicted"/>
<evidence type="ECO:0000259" key="1">
    <source>
        <dbReference type="Pfam" id="PF09983"/>
    </source>
</evidence>
<gene>
    <name evidence="2" type="ORF">ACFQEU_17370</name>
</gene>
<organism evidence="2 3">
    <name type="scientific">Halorubrum tibetense</name>
    <dbReference type="NCBI Taxonomy" id="175631"/>
    <lineage>
        <taxon>Archaea</taxon>
        <taxon>Methanobacteriati</taxon>
        <taxon>Methanobacteriota</taxon>
        <taxon>Stenosarchaea group</taxon>
        <taxon>Halobacteria</taxon>
        <taxon>Halobacteriales</taxon>
        <taxon>Haloferacaceae</taxon>
        <taxon>Halorubrum</taxon>
    </lineage>
</organism>
<protein>
    <submittedName>
        <fullName evidence="2">Wadjet anti-phage system protein JetD domain-containing protein</fullName>
    </submittedName>
</protein>
<dbReference type="Pfam" id="PF09983">
    <property type="entry name" value="JetD_C"/>
    <property type="match status" value="1"/>
</dbReference>
<feature type="non-terminal residue" evidence="2">
    <location>
        <position position="1"/>
    </location>
</feature>
<sequence>PWIFVENLDSFILLSELGAPFHVIYCEGFKLSSSRIRNRSSVTLSYSSTTSREVLDDFERRWFDGGQEQTFFWGDLDFSGLSIFLALKKVFPELELWKPAYSVMLAALHHGHNWTCKGEQLAPSLTENIFIDTVIVPEIMKSKRFLDQEWVSRTQLHEILFDPLKK</sequence>
<accession>A0ABD5SE81</accession>
<feature type="domain" description="Wadjet protein JetD C-terminal" evidence="1">
    <location>
        <begin position="4"/>
        <end position="95"/>
    </location>
</feature>
<dbReference type="RefSeq" id="WP_379784190.1">
    <property type="nucleotide sequence ID" value="NZ_JBHSWW010000625.1"/>
</dbReference>
<dbReference type="AlphaFoldDB" id="A0ABD5SE81"/>
<evidence type="ECO:0000313" key="2">
    <source>
        <dbReference type="EMBL" id="MFC6755221.1"/>
    </source>
</evidence>
<comment type="caution">
    <text evidence="2">The sequence shown here is derived from an EMBL/GenBank/DDBJ whole genome shotgun (WGS) entry which is preliminary data.</text>
</comment>
<reference evidence="2 3" key="1">
    <citation type="journal article" date="2019" name="Int. J. Syst. Evol. Microbiol.">
        <title>The Global Catalogue of Microorganisms (GCM) 10K type strain sequencing project: providing services to taxonomists for standard genome sequencing and annotation.</title>
        <authorList>
            <consortium name="The Broad Institute Genomics Platform"/>
            <consortium name="The Broad Institute Genome Sequencing Center for Infectious Disease"/>
            <person name="Wu L."/>
            <person name="Ma J."/>
        </authorList>
    </citation>
    <scope>NUCLEOTIDE SEQUENCE [LARGE SCALE GENOMIC DNA]</scope>
    <source>
        <strain evidence="2 3">CGMCC 1.3239</strain>
    </source>
</reference>
<keyword evidence="3" id="KW-1185">Reference proteome</keyword>
<dbReference type="EMBL" id="JBHSWW010000625">
    <property type="protein sequence ID" value="MFC6755221.1"/>
    <property type="molecule type" value="Genomic_DNA"/>
</dbReference>